<keyword evidence="1" id="KW-0805">Transcription regulation</keyword>
<keyword evidence="4" id="KW-0804">Transcription</keyword>
<dbReference type="PRINTS" id="PR00046">
    <property type="entry name" value="SIGMA70FCT"/>
</dbReference>
<dbReference type="PROSITE" id="PS00715">
    <property type="entry name" value="SIGMA70_1"/>
    <property type="match status" value="1"/>
</dbReference>
<dbReference type="InterPro" id="IPR007627">
    <property type="entry name" value="RNA_pol_sigma70_r2"/>
</dbReference>
<evidence type="ECO:0000256" key="2">
    <source>
        <dbReference type="ARBA" id="ARBA00023082"/>
    </source>
</evidence>
<accession>A0A2S4K1K3</accession>
<dbReference type="Pfam" id="PF04545">
    <property type="entry name" value="Sigma70_r4"/>
    <property type="match status" value="1"/>
</dbReference>
<dbReference type="PANTHER" id="PTHR30603">
    <property type="entry name" value="RNA POLYMERASE SIGMA FACTOR RPO"/>
    <property type="match status" value="1"/>
</dbReference>
<evidence type="ECO:0000313" key="7">
    <source>
        <dbReference type="Proteomes" id="UP000237350"/>
    </source>
</evidence>
<dbReference type="SUPFAM" id="SSF88946">
    <property type="entry name" value="Sigma2 domain of RNA polymerase sigma factors"/>
    <property type="match status" value="1"/>
</dbReference>
<organism evidence="6 7">
    <name type="scientific">Alkalispirochaeta sphaeroplastigenens</name>
    <dbReference type="NCBI Taxonomy" id="1187066"/>
    <lineage>
        <taxon>Bacteria</taxon>
        <taxon>Pseudomonadati</taxon>
        <taxon>Spirochaetota</taxon>
        <taxon>Spirochaetia</taxon>
        <taxon>Spirochaetales</taxon>
        <taxon>Spirochaetaceae</taxon>
        <taxon>Alkalispirochaeta</taxon>
    </lineage>
</organism>
<reference evidence="7" key="1">
    <citation type="submission" date="2015-12" db="EMBL/GenBank/DDBJ databases">
        <authorList>
            <person name="Lodha T.D."/>
            <person name="Chintalapati S."/>
            <person name="Chintalapati V.R."/>
            <person name="Sravanthi T."/>
        </authorList>
    </citation>
    <scope>NUCLEOTIDE SEQUENCE [LARGE SCALE GENOMIC DNA]</scope>
    <source>
        <strain evidence="7">JC133</strain>
    </source>
</reference>
<dbReference type="Gene3D" id="1.10.10.10">
    <property type="entry name" value="Winged helix-like DNA-binding domain superfamily/Winged helix DNA-binding domain"/>
    <property type="match status" value="2"/>
</dbReference>
<evidence type="ECO:0000259" key="5">
    <source>
        <dbReference type="PROSITE" id="PS00715"/>
    </source>
</evidence>
<dbReference type="InterPro" id="IPR014284">
    <property type="entry name" value="RNA_pol_sigma-70_dom"/>
</dbReference>
<dbReference type="InterPro" id="IPR036388">
    <property type="entry name" value="WH-like_DNA-bd_sf"/>
</dbReference>
<dbReference type="InterPro" id="IPR050239">
    <property type="entry name" value="Sigma-70_RNA_pol_init_factors"/>
</dbReference>
<comment type="caution">
    <text evidence="6">The sequence shown here is derived from an EMBL/GenBank/DDBJ whole genome shotgun (WGS) entry which is preliminary data.</text>
</comment>
<protein>
    <submittedName>
        <fullName evidence="6">RNA polymerase subunit sigma-70</fullName>
    </submittedName>
</protein>
<dbReference type="RefSeq" id="WP_103678986.1">
    <property type="nucleotide sequence ID" value="NZ_LPWH01000001.1"/>
</dbReference>
<dbReference type="OrthoDB" id="9809557at2"/>
<dbReference type="Pfam" id="PF04542">
    <property type="entry name" value="Sigma70_r2"/>
    <property type="match status" value="1"/>
</dbReference>
<dbReference type="InterPro" id="IPR013324">
    <property type="entry name" value="RNA_pol_sigma_r3/r4-like"/>
</dbReference>
<dbReference type="InterPro" id="IPR009042">
    <property type="entry name" value="RNA_pol_sigma70_r1_2"/>
</dbReference>
<evidence type="ECO:0000256" key="4">
    <source>
        <dbReference type="ARBA" id="ARBA00023163"/>
    </source>
</evidence>
<dbReference type="Gene3D" id="1.10.601.10">
    <property type="entry name" value="RNA Polymerase Primary Sigma Factor"/>
    <property type="match status" value="1"/>
</dbReference>
<dbReference type="InterPro" id="IPR007624">
    <property type="entry name" value="RNA_pol_sigma70_r3"/>
</dbReference>
<dbReference type="InterPro" id="IPR000943">
    <property type="entry name" value="RNA_pol_sigma70"/>
</dbReference>
<gene>
    <name evidence="6" type="ORF">AU468_00240</name>
</gene>
<keyword evidence="2" id="KW-0731">Sigma factor</keyword>
<dbReference type="PANTHER" id="PTHR30603:SF47">
    <property type="entry name" value="RNA POLYMERASE SIGMA FACTOR SIGD, CHLOROPLASTIC"/>
    <property type="match status" value="1"/>
</dbReference>
<evidence type="ECO:0000256" key="1">
    <source>
        <dbReference type="ARBA" id="ARBA00023015"/>
    </source>
</evidence>
<sequence>MAKKISADYSQNDALQTYYTQIRKNALLTAEEEWELSRRIEQGDAEAKRILVEHNLRLVVKIAKAYVTHDTSLLDLIQDGNLGLLKAASRFDYRKGVRFSTYASWWIKQSLSRSLANRRRTIRLPHRKEDVLKRIQRAYNYLNQHLMRTPSVEEIAREAHISPEDVSEIMNIAAVPVSLDTEINDENSTVMDLLEDDTFSPDVQVMDRILREETIKGLKILQDRERQVIWYRYALDGGERYTLKRVSATMGISPETVRQIEMKAIRKLRDQAGHLREMLTN</sequence>
<keyword evidence="7" id="KW-1185">Reference proteome</keyword>
<dbReference type="Pfam" id="PF00140">
    <property type="entry name" value="Sigma70_r1_2"/>
    <property type="match status" value="1"/>
</dbReference>
<name>A0A2S4K1K3_9SPIO</name>
<dbReference type="Pfam" id="PF04539">
    <property type="entry name" value="Sigma70_r3"/>
    <property type="match status" value="1"/>
</dbReference>
<proteinExistence type="predicted"/>
<dbReference type="GO" id="GO:0003677">
    <property type="term" value="F:DNA binding"/>
    <property type="evidence" value="ECO:0007669"/>
    <property type="project" value="UniProtKB-KW"/>
</dbReference>
<dbReference type="InterPro" id="IPR007630">
    <property type="entry name" value="RNA_pol_sigma70_r4"/>
</dbReference>
<dbReference type="NCBIfam" id="TIGR02937">
    <property type="entry name" value="sigma70-ECF"/>
    <property type="match status" value="1"/>
</dbReference>
<feature type="domain" description="RNA polymerase sigma-70" evidence="5">
    <location>
        <begin position="75"/>
        <end position="88"/>
    </location>
</feature>
<dbReference type="GO" id="GO:0006352">
    <property type="term" value="P:DNA-templated transcription initiation"/>
    <property type="evidence" value="ECO:0007669"/>
    <property type="project" value="InterPro"/>
</dbReference>
<dbReference type="SUPFAM" id="SSF88659">
    <property type="entry name" value="Sigma3 and sigma4 domains of RNA polymerase sigma factors"/>
    <property type="match status" value="2"/>
</dbReference>
<dbReference type="GO" id="GO:0016987">
    <property type="term" value="F:sigma factor activity"/>
    <property type="evidence" value="ECO:0007669"/>
    <property type="project" value="UniProtKB-KW"/>
</dbReference>
<dbReference type="CDD" id="cd06171">
    <property type="entry name" value="Sigma70_r4"/>
    <property type="match status" value="1"/>
</dbReference>
<dbReference type="PIRSF" id="PIRSF000770">
    <property type="entry name" value="RNA_pol_sigma-SigE/K"/>
    <property type="match status" value="1"/>
</dbReference>
<evidence type="ECO:0000313" key="6">
    <source>
        <dbReference type="EMBL" id="POR05641.1"/>
    </source>
</evidence>
<keyword evidence="3" id="KW-0238">DNA-binding</keyword>
<dbReference type="Proteomes" id="UP000237350">
    <property type="component" value="Unassembled WGS sequence"/>
</dbReference>
<dbReference type="InterPro" id="IPR013325">
    <property type="entry name" value="RNA_pol_sigma_r2"/>
</dbReference>
<dbReference type="AlphaFoldDB" id="A0A2S4K1K3"/>
<dbReference type="EMBL" id="LPWH01000001">
    <property type="protein sequence ID" value="POR05641.1"/>
    <property type="molecule type" value="Genomic_DNA"/>
</dbReference>
<evidence type="ECO:0000256" key="3">
    <source>
        <dbReference type="ARBA" id="ARBA00023125"/>
    </source>
</evidence>